<keyword evidence="2" id="KW-0812">Transmembrane</keyword>
<dbReference type="Pfam" id="PF00090">
    <property type="entry name" value="TSP_1"/>
    <property type="match status" value="1"/>
</dbReference>
<dbReference type="SMART" id="SM00209">
    <property type="entry name" value="TSP1"/>
    <property type="match status" value="1"/>
</dbReference>
<comment type="caution">
    <text evidence="3">The sequence shown here is derived from an EMBL/GenBank/DDBJ whole genome shotgun (WGS) entry which is preliminary data.</text>
</comment>
<reference evidence="3" key="1">
    <citation type="submission" date="2018-11" db="EMBL/GenBank/DDBJ databases">
        <authorList>
            <person name="Alioto T."/>
            <person name="Alioto T."/>
        </authorList>
    </citation>
    <scope>NUCLEOTIDE SEQUENCE</scope>
</reference>
<dbReference type="Gene3D" id="2.20.100.10">
    <property type="entry name" value="Thrombospondin type-1 (TSP1) repeat"/>
    <property type="match status" value="1"/>
</dbReference>
<dbReference type="SUPFAM" id="SSF82895">
    <property type="entry name" value="TSP-1 type 1 repeat"/>
    <property type="match status" value="1"/>
</dbReference>
<evidence type="ECO:0000313" key="3">
    <source>
        <dbReference type="EMBL" id="VDI47766.1"/>
    </source>
</evidence>
<dbReference type="PANTHER" id="PTHR16311">
    <property type="entry name" value="THROMBOSPONDIN TYPE I DOMAIN-CONTAINING 1"/>
    <property type="match status" value="1"/>
</dbReference>
<dbReference type="Proteomes" id="UP000596742">
    <property type="component" value="Unassembled WGS sequence"/>
</dbReference>
<name>A0A8B6FCH4_MYTGA</name>
<evidence type="ECO:0000256" key="2">
    <source>
        <dbReference type="SAM" id="Phobius"/>
    </source>
</evidence>
<sequence length="154" mass="17069">MKLLITEVIVGSWNCWEDDGHCSTSCGNGTQKKRRHCDNSAPTNNGDECPGANVTYVHCNIKECPVHIWGHLKELNLTISDLKETMKKELNEIKSNLTIDSKNISASIRKRISARDDRPSAASVGYVGVALLLIPFVMIIRLDASKFFAIIAQI</sequence>
<evidence type="ECO:0000313" key="4">
    <source>
        <dbReference type="Proteomes" id="UP000596742"/>
    </source>
</evidence>
<dbReference type="InterPro" id="IPR036383">
    <property type="entry name" value="TSP1_rpt_sf"/>
</dbReference>
<proteinExistence type="predicted"/>
<keyword evidence="1" id="KW-1015">Disulfide bond</keyword>
<dbReference type="AlphaFoldDB" id="A0A8B6FCH4"/>
<keyword evidence="2" id="KW-0472">Membrane</keyword>
<organism evidence="3 4">
    <name type="scientific">Mytilus galloprovincialis</name>
    <name type="common">Mediterranean mussel</name>
    <dbReference type="NCBI Taxonomy" id="29158"/>
    <lineage>
        <taxon>Eukaryota</taxon>
        <taxon>Metazoa</taxon>
        <taxon>Spiralia</taxon>
        <taxon>Lophotrochozoa</taxon>
        <taxon>Mollusca</taxon>
        <taxon>Bivalvia</taxon>
        <taxon>Autobranchia</taxon>
        <taxon>Pteriomorphia</taxon>
        <taxon>Mytilida</taxon>
        <taxon>Mytiloidea</taxon>
        <taxon>Mytilidae</taxon>
        <taxon>Mytilinae</taxon>
        <taxon>Mytilus</taxon>
    </lineage>
</organism>
<feature type="transmembrane region" description="Helical" evidence="2">
    <location>
        <begin position="119"/>
        <end position="140"/>
    </location>
</feature>
<dbReference type="PANTHER" id="PTHR16311:SF3">
    <property type="entry name" value="THROMBOSPONDIN TYPE-1 DOMAIN-CONTAINING PROTEIN 1"/>
    <property type="match status" value="1"/>
</dbReference>
<dbReference type="InterPro" id="IPR038877">
    <property type="entry name" value="THSD1"/>
</dbReference>
<protein>
    <submittedName>
        <fullName evidence="3">Uncharacterized protein</fullName>
    </submittedName>
</protein>
<dbReference type="FunFam" id="2.20.100.10:FF:000001">
    <property type="entry name" value="semaphorin-5A isoform X1"/>
    <property type="match status" value="1"/>
</dbReference>
<dbReference type="InterPro" id="IPR000884">
    <property type="entry name" value="TSP1_rpt"/>
</dbReference>
<dbReference type="EMBL" id="UYJE01006654">
    <property type="protein sequence ID" value="VDI47766.1"/>
    <property type="molecule type" value="Genomic_DNA"/>
</dbReference>
<dbReference type="OrthoDB" id="6157674at2759"/>
<accession>A0A8B6FCH4</accession>
<dbReference type="PROSITE" id="PS50092">
    <property type="entry name" value="TSP1"/>
    <property type="match status" value="1"/>
</dbReference>
<keyword evidence="4" id="KW-1185">Reference proteome</keyword>
<keyword evidence="2" id="KW-1133">Transmembrane helix</keyword>
<evidence type="ECO:0000256" key="1">
    <source>
        <dbReference type="ARBA" id="ARBA00023157"/>
    </source>
</evidence>
<gene>
    <name evidence="3" type="ORF">MGAL_10B027989</name>
</gene>
<dbReference type="GO" id="GO:0071944">
    <property type="term" value="C:cell periphery"/>
    <property type="evidence" value="ECO:0007669"/>
    <property type="project" value="TreeGrafter"/>
</dbReference>